<dbReference type="RefSeq" id="WP_168836117.1">
    <property type="nucleotide sequence ID" value="NZ_JABAIK010000007.1"/>
</dbReference>
<comment type="caution">
    <text evidence="2">The sequence shown here is derived from an EMBL/GenBank/DDBJ whole genome shotgun (WGS) entry which is preliminary data.</text>
</comment>
<name>A0A7X8TQE0_9VIBR</name>
<dbReference type="AlphaFoldDB" id="A0A7X8TQE0"/>
<feature type="transmembrane region" description="Helical" evidence="1">
    <location>
        <begin position="81"/>
        <end position="101"/>
    </location>
</feature>
<feature type="transmembrane region" description="Helical" evidence="1">
    <location>
        <begin position="107"/>
        <end position="130"/>
    </location>
</feature>
<feature type="transmembrane region" description="Helical" evidence="1">
    <location>
        <begin position="175"/>
        <end position="194"/>
    </location>
</feature>
<gene>
    <name evidence="2" type="ORF">HGP28_09005</name>
</gene>
<dbReference type="Proteomes" id="UP000535589">
    <property type="component" value="Unassembled WGS sequence"/>
</dbReference>
<sequence length="233" mass="25428">MIPLLLNNLAPMLFGAQLILTLVLVKGDICPGQRGRIHKLFPALSILWLAVASLKIEAFMIVFALFYFYSKVQTGKTREKGPLWLLHLANGLAFSYLMIQAFEQSSFAASIATLLLSVFIGGLFAQLLLTVARSRLQAFNKILPVAGVIGAMGLVLALMAVMYRLDEAVIAQQTHSIIALFLLLILAIVAWCWHMLTHKAATKLQLGIALFLALFASTGIQFLFQLTGALNAA</sequence>
<protein>
    <submittedName>
        <fullName evidence="2">Uncharacterized protein</fullName>
    </submittedName>
</protein>
<keyword evidence="1" id="KW-1133">Transmembrane helix</keyword>
<proteinExistence type="predicted"/>
<keyword evidence="3" id="KW-1185">Reference proteome</keyword>
<reference evidence="2 3" key="1">
    <citation type="submission" date="2020-04" db="EMBL/GenBank/DDBJ databases">
        <title>Vibrio sp. SM6, a novel species isolated from seawater.</title>
        <authorList>
            <person name="Wang X."/>
        </authorList>
    </citation>
    <scope>NUCLEOTIDE SEQUENCE [LARGE SCALE GENOMIC DNA]</scope>
    <source>
        <strain evidence="2 3">SM6</strain>
    </source>
</reference>
<accession>A0A7X8TQE0</accession>
<feature type="transmembrane region" description="Helical" evidence="1">
    <location>
        <begin position="206"/>
        <end position="224"/>
    </location>
</feature>
<keyword evidence="1" id="KW-0812">Transmembrane</keyword>
<evidence type="ECO:0000313" key="2">
    <source>
        <dbReference type="EMBL" id="NLS13025.1"/>
    </source>
</evidence>
<evidence type="ECO:0000256" key="1">
    <source>
        <dbReference type="SAM" id="Phobius"/>
    </source>
</evidence>
<feature type="transmembrane region" description="Helical" evidence="1">
    <location>
        <begin position="142"/>
        <end position="163"/>
    </location>
</feature>
<organism evidence="2 3">
    <name type="scientific">Vibrio agarilyticus</name>
    <dbReference type="NCBI Taxonomy" id="2726741"/>
    <lineage>
        <taxon>Bacteria</taxon>
        <taxon>Pseudomonadati</taxon>
        <taxon>Pseudomonadota</taxon>
        <taxon>Gammaproteobacteria</taxon>
        <taxon>Vibrionales</taxon>
        <taxon>Vibrionaceae</taxon>
        <taxon>Vibrio</taxon>
    </lineage>
</organism>
<keyword evidence="1" id="KW-0472">Membrane</keyword>
<dbReference type="EMBL" id="JABAIK010000007">
    <property type="protein sequence ID" value="NLS13025.1"/>
    <property type="molecule type" value="Genomic_DNA"/>
</dbReference>
<evidence type="ECO:0000313" key="3">
    <source>
        <dbReference type="Proteomes" id="UP000535589"/>
    </source>
</evidence>
<feature type="transmembrane region" description="Helical" evidence="1">
    <location>
        <begin position="43"/>
        <end position="69"/>
    </location>
</feature>